<feature type="compositionally biased region" description="Basic and acidic residues" evidence="1">
    <location>
        <begin position="119"/>
        <end position="129"/>
    </location>
</feature>
<feature type="compositionally biased region" description="Low complexity" evidence="1">
    <location>
        <begin position="231"/>
        <end position="249"/>
    </location>
</feature>
<dbReference type="PROSITE" id="PS00108">
    <property type="entry name" value="PROTEIN_KINASE_ST"/>
    <property type="match status" value="1"/>
</dbReference>
<feature type="compositionally biased region" description="Basic and acidic residues" evidence="1">
    <location>
        <begin position="297"/>
        <end position="308"/>
    </location>
</feature>
<keyword evidence="3" id="KW-0808">Transferase</keyword>
<feature type="compositionally biased region" description="Low complexity" evidence="1">
    <location>
        <begin position="273"/>
        <end position="283"/>
    </location>
</feature>
<keyword evidence="4" id="KW-1185">Reference proteome</keyword>
<protein>
    <submittedName>
        <fullName evidence="3">Serine/threonine-protein kinase</fullName>
        <ecNumber evidence="3">2.7.11.-</ecNumber>
    </submittedName>
</protein>
<name>A0AAD8Y480_9STRA</name>
<accession>A0AAD8Y480</accession>
<feature type="region of interest" description="Disordered" evidence="1">
    <location>
        <begin position="433"/>
        <end position="472"/>
    </location>
</feature>
<dbReference type="InterPro" id="IPR000719">
    <property type="entry name" value="Prot_kinase_dom"/>
</dbReference>
<evidence type="ECO:0000313" key="3">
    <source>
        <dbReference type="EMBL" id="KAK1738365.1"/>
    </source>
</evidence>
<dbReference type="EMBL" id="JATAAI010000021">
    <property type="protein sequence ID" value="KAK1738365.1"/>
    <property type="molecule type" value="Genomic_DNA"/>
</dbReference>
<feature type="domain" description="Protein kinase" evidence="2">
    <location>
        <begin position="1171"/>
        <end position="1608"/>
    </location>
</feature>
<feature type="compositionally biased region" description="Basic and acidic residues" evidence="1">
    <location>
        <begin position="531"/>
        <end position="541"/>
    </location>
</feature>
<dbReference type="InterPro" id="IPR011009">
    <property type="entry name" value="Kinase-like_dom_sf"/>
</dbReference>
<sequence>MADRHAAPSPSVSASTPSWMTNQRRQRQRNRGYGRRTSTGGGSTVRNTPMNRRDSTMALFGSATAAAPTNRYEPSASLDFDAEEDGNNDNVLDKPMHLRVSRLNRSNSLTDDLEIEAREEVEQRSRSHDSFPVAAMAKTNRRKKNGPSLPRPPKPTNSAGLRTEYRYQPKQHGMKYATKNAETSSSLSSDFELGSNNSDLMVEEEAQLHSSPVKIGTRGDIKRSKIMLRRSVSVPMRSSSSSPTPTLSSHGVRSSTVPSNQNTSLLEENVLPNNTNINNNNNNAVASTPVATRRSSRRLESKQKESASHHTFTRSRANSKKRSASPVSRLGPTSELNPSPPKIPSMSNFSTYSSSSTSSLHAASSSSTESFSSLAKQQQHKGHGWGNNNSHHPQRHIRAASASISSTLSSPVDVHHKKSLSVGGILMSDLRSPSLLSPPMEGPSTPSVGSVSSRKRSIDSSSSTPLIADLDGSESTRLGTKMCLPPPPFSHGHTFDEFDRQSFNVSEPTDMFASPPMFSKSRKSDVCFLGSDEKDTGRSHDSMMMNDSHDDDDDEEEDESISSYMSEESDYEDAEEEEEVPKEMTDAEIFQSKSSYEDFKFLVKFLRDWAKRVNAKSASMGLNDGCLVAIPPGWLFERRANFSKWAVTALGFRVGSVGGGGGSFLKCSEAHGKEVYEKLRRILNEHKAGRLEMPVATTGTTTIMATADSARKEEPTRSAGALFLSPCTQNSVSSSTKRSTFRLPMQPRMSLSPPMADAFVGDCLADAMKDMSVDSKPRHSGGHHHVPQIIRSTLQPLRRIKNALPHRPRLSSGDDVGSTRDFMESLHGVMGSPSPFGVARTLRDKCSRALHPPEQLRNSFGRPPRQSFDSKTCQSPHPRNILAHQTPSQLCMETPITKPVENWGSKPIAGRDWGESSQCCDVTIDACNQIFATSWCTSDFHDNEGLCSQYGLGMSVEDEASLWEHYNSRDDPSMKFGVDELESQTRLGFHRHGSVGASAFAHLHIDDDDFKATSSQYQNEDMKRAKKLRKMRRMTLFAAASGFLQPSRRFRLSISPSKKALPLACVEEDEEVPFERIMECQAFSAILSFLSEGELLHRASLVSSAWADASAEALGNLMLVSVGCSPSLISDCHDDDLSDVEDNDDMKIAAMNTAPKAKSMQKEWTDVLNTFPWANFLSDGAFKRVYKVWNEALSSYEAISVMDVDAIEASGNLNCVGAELAVSQLLSSVARRNICPNFVITRGVFTCTHEPPSSQWGYKENAAPRGTIYDGRGLQLGLIPEPGLCANYQYIRMELCQHGDMEEFIRKIPGATLSPNVCRNLLFQMAFSLHVASDRFGLKHYDVKLLNFFLQSALDPSIAVDSHPNVVLRYGVGSHVFRLRMDPKNAHIAKLADYGTSVLRSNADGQPVSLGQFTTLENTPPDYLILGNASEQGIGHDCFGLGLCMLHLFTGHGPYEEILDEVVCPDNFKAKLRKIWKSASHDVIRSVMLYDNEDGQEVEDDTLYNTLYRFLVLFGVPQRRFLSRKHGKVWRAIDATLLPPKANGCPDMAVFVRDQERFSLSDGSDERIANARHRLEGMDGAMELLLSLVSFDLKKRATPLDVINSRFMSALIEDDAVIDCESDIVKSYTAYQT</sequence>
<feature type="compositionally biased region" description="Polar residues" evidence="1">
    <location>
        <begin position="867"/>
        <end position="880"/>
    </location>
</feature>
<dbReference type="GO" id="GO:0005524">
    <property type="term" value="F:ATP binding"/>
    <property type="evidence" value="ECO:0007669"/>
    <property type="project" value="InterPro"/>
</dbReference>
<organism evidence="3 4">
    <name type="scientific">Skeletonema marinoi</name>
    <dbReference type="NCBI Taxonomy" id="267567"/>
    <lineage>
        <taxon>Eukaryota</taxon>
        <taxon>Sar</taxon>
        <taxon>Stramenopiles</taxon>
        <taxon>Ochrophyta</taxon>
        <taxon>Bacillariophyta</taxon>
        <taxon>Coscinodiscophyceae</taxon>
        <taxon>Thalassiosirophycidae</taxon>
        <taxon>Thalassiosirales</taxon>
        <taxon>Skeletonemataceae</taxon>
        <taxon>Skeletonema</taxon>
        <taxon>Skeletonema marinoi-dohrnii complex</taxon>
    </lineage>
</organism>
<feature type="compositionally biased region" description="Low complexity" evidence="1">
    <location>
        <begin position="345"/>
        <end position="373"/>
    </location>
</feature>
<gene>
    <name evidence="3" type="ORF">QTG54_011034</name>
</gene>
<feature type="compositionally biased region" description="Low complexity" evidence="1">
    <location>
        <begin position="433"/>
        <end position="452"/>
    </location>
</feature>
<feature type="region of interest" description="Disordered" evidence="1">
    <location>
        <begin position="1"/>
        <end position="93"/>
    </location>
</feature>
<dbReference type="Gene3D" id="1.10.510.10">
    <property type="entry name" value="Transferase(Phosphotransferase) domain 1"/>
    <property type="match status" value="1"/>
</dbReference>
<feature type="region of interest" description="Disordered" evidence="1">
    <location>
        <begin position="529"/>
        <end position="585"/>
    </location>
</feature>
<dbReference type="GO" id="GO:0004672">
    <property type="term" value="F:protein kinase activity"/>
    <property type="evidence" value="ECO:0007669"/>
    <property type="project" value="InterPro"/>
</dbReference>
<dbReference type="PROSITE" id="PS50011">
    <property type="entry name" value="PROTEIN_KINASE_DOM"/>
    <property type="match status" value="1"/>
</dbReference>
<feature type="region of interest" description="Disordered" evidence="1">
    <location>
        <begin position="119"/>
        <end position="163"/>
    </location>
</feature>
<dbReference type="SMART" id="SM00220">
    <property type="entry name" value="S_TKc"/>
    <property type="match status" value="1"/>
</dbReference>
<evidence type="ECO:0000313" key="4">
    <source>
        <dbReference type="Proteomes" id="UP001224775"/>
    </source>
</evidence>
<proteinExistence type="predicted"/>
<feature type="region of interest" description="Disordered" evidence="1">
    <location>
        <begin position="853"/>
        <end position="880"/>
    </location>
</feature>
<dbReference type="SUPFAM" id="SSF56112">
    <property type="entry name" value="Protein kinase-like (PK-like)"/>
    <property type="match status" value="1"/>
</dbReference>
<feature type="compositionally biased region" description="Basic residues" evidence="1">
    <location>
        <begin position="24"/>
        <end position="34"/>
    </location>
</feature>
<dbReference type="InterPro" id="IPR008271">
    <property type="entry name" value="Ser/Thr_kinase_AS"/>
</dbReference>
<feature type="compositionally biased region" description="Basic residues" evidence="1">
    <location>
        <begin position="311"/>
        <end position="323"/>
    </location>
</feature>
<feature type="compositionally biased region" description="Polar residues" evidence="1">
    <location>
        <begin position="251"/>
        <end position="266"/>
    </location>
</feature>
<reference evidence="3" key="1">
    <citation type="submission" date="2023-06" db="EMBL/GenBank/DDBJ databases">
        <title>Survivors Of The Sea: Transcriptome response of Skeletonema marinoi to long-term dormancy.</title>
        <authorList>
            <person name="Pinder M.I.M."/>
            <person name="Kourtchenko O."/>
            <person name="Robertson E.K."/>
            <person name="Larsson T."/>
            <person name="Maumus F."/>
            <person name="Osuna-Cruz C.M."/>
            <person name="Vancaester E."/>
            <person name="Stenow R."/>
            <person name="Vandepoele K."/>
            <person name="Ploug H."/>
            <person name="Bruchert V."/>
            <person name="Godhe A."/>
            <person name="Topel M."/>
        </authorList>
    </citation>
    <scope>NUCLEOTIDE SEQUENCE</scope>
    <source>
        <strain evidence="3">R05AC</strain>
    </source>
</reference>
<feature type="region of interest" description="Disordered" evidence="1">
    <location>
        <begin position="231"/>
        <end position="399"/>
    </location>
</feature>
<keyword evidence="3" id="KW-0418">Kinase</keyword>
<comment type="caution">
    <text evidence="3">The sequence shown here is derived from an EMBL/GenBank/DDBJ whole genome shotgun (WGS) entry which is preliminary data.</text>
</comment>
<feature type="compositionally biased region" description="Acidic residues" evidence="1">
    <location>
        <begin position="567"/>
        <end position="580"/>
    </location>
</feature>
<feature type="compositionally biased region" description="Low complexity" evidence="1">
    <location>
        <begin position="7"/>
        <end position="18"/>
    </location>
</feature>
<feature type="compositionally biased region" description="Acidic residues" evidence="1">
    <location>
        <begin position="549"/>
        <end position="560"/>
    </location>
</feature>
<dbReference type="Proteomes" id="UP001224775">
    <property type="component" value="Unassembled WGS sequence"/>
</dbReference>
<evidence type="ECO:0000256" key="1">
    <source>
        <dbReference type="SAM" id="MobiDB-lite"/>
    </source>
</evidence>
<evidence type="ECO:0000259" key="2">
    <source>
        <dbReference type="PROSITE" id="PS50011"/>
    </source>
</evidence>
<dbReference type="EC" id="2.7.11.-" evidence="3"/>